<sequence>MKSLEDTGIEHTHIESLTGNIVVWAELGSESENDSEVPMNAEFGMHTDHLIVIDGNVINDKVFDEELVNYRLSYRPDRVDDLIRWISESEVEHTKTLMIADLITLLSWDDEFVWDNVSTNEFVSPTQNTEYFNAICKDVLKANQRQC</sequence>
<proteinExistence type="predicted"/>
<dbReference type="RefSeq" id="WP_228085907.1">
    <property type="nucleotide sequence ID" value="NZ_JACVHL010000027.1"/>
</dbReference>
<dbReference type="Proteomes" id="UP000726777">
    <property type="component" value="Unassembled WGS sequence"/>
</dbReference>
<evidence type="ECO:0000313" key="2">
    <source>
        <dbReference type="Proteomes" id="UP000726777"/>
    </source>
</evidence>
<gene>
    <name evidence="1" type="ORF">IB292_21315</name>
</gene>
<protein>
    <submittedName>
        <fullName evidence="1">Uncharacterized protein</fullName>
    </submittedName>
</protein>
<evidence type="ECO:0000313" key="1">
    <source>
        <dbReference type="EMBL" id="MCC3807561.1"/>
    </source>
</evidence>
<comment type="caution">
    <text evidence="1">The sequence shown here is derived from an EMBL/GenBank/DDBJ whole genome shotgun (WGS) entry which is preliminary data.</text>
</comment>
<name>A0A9Q3UHX6_VIBPH</name>
<organism evidence="1 2">
    <name type="scientific">Vibrio parahaemolyticus</name>
    <dbReference type="NCBI Taxonomy" id="670"/>
    <lineage>
        <taxon>Bacteria</taxon>
        <taxon>Pseudomonadati</taxon>
        <taxon>Pseudomonadota</taxon>
        <taxon>Gammaproteobacteria</taxon>
        <taxon>Vibrionales</taxon>
        <taxon>Vibrionaceae</taxon>
        <taxon>Vibrio</taxon>
    </lineage>
</organism>
<dbReference type="EMBL" id="JACVHL010000027">
    <property type="protein sequence ID" value="MCC3807561.1"/>
    <property type="molecule type" value="Genomic_DNA"/>
</dbReference>
<dbReference type="AlphaFoldDB" id="A0A9Q3UHX6"/>
<reference evidence="1" key="1">
    <citation type="submission" date="2020-09" db="EMBL/GenBank/DDBJ databases">
        <title>Genome sequence of Vibrio parahaemolyticus isolates.</title>
        <authorList>
            <person name="Hammerl J.A."/>
            <person name="Strauch E."/>
        </authorList>
    </citation>
    <scope>NUCLEOTIDE SEQUENCE</scope>
    <source>
        <strain evidence="1">17-VB00146</strain>
    </source>
</reference>
<accession>A0A9Q3UHX6</accession>